<protein>
    <submittedName>
        <fullName evidence="7">Unannotated protein</fullName>
    </submittedName>
</protein>
<dbReference type="InterPro" id="IPR007016">
    <property type="entry name" value="O-antigen_ligase-rel_domated"/>
</dbReference>
<feature type="transmembrane region" description="Helical" evidence="5">
    <location>
        <begin position="170"/>
        <end position="188"/>
    </location>
</feature>
<dbReference type="EMBL" id="CAEZZF010000121">
    <property type="protein sequence ID" value="CAB4759409.1"/>
    <property type="molecule type" value="Genomic_DNA"/>
</dbReference>
<feature type="transmembrane region" description="Helical" evidence="5">
    <location>
        <begin position="342"/>
        <end position="361"/>
    </location>
</feature>
<evidence type="ECO:0000256" key="3">
    <source>
        <dbReference type="ARBA" id="ARBA00022989"/>
    </source>
</evidence>
<evidence type="ECO:0000256" key="1">
    <source>
        <dbReference type="ARBA" id="ARBA00004141"/>
    </source>
</evidence>
<dbReference type="GO" id="GO:0016020">
    <property type="term" value="C:membrane"/>
    <property type="evidence" value="ECO:0007669"/>
    <property type="project" value="UniProtKB-SubCell"/>
</dbReference>
<feature type="transmembrane region" description="Helical" evidence="5">
    <location>
        <begin position="195"/>
        <end position="212"/>
    </location>
</feature>
<dbReference type="PANTHER" id="PTHR37422:SF23">
    <property type="entry name" value="TEICHURONIC ACID BIOSYNTHESIS PROTEIN TUAE"/>
    <property type="match status" value="1"/>
</dbReference>
<evidence type="ECO:0000313" key="7">
    <source>
        <dbReference type="EMBL" id="CAB4759409.1"/>
    </source>
</evidence>
<feature type="transmembrane region" description="Helical" evidence="5">
    <location>
        <begin position="129"/>
        <end position="150"/>
    </location>
</feature>
<feature type="domain" description="O-antigen ligase-related" evidence="6">
    <location>
        <begin position="209"/>
        <end position="350"/>
    </location>
</feature>
<name>A0A6J6ULT4_9ZZZZ</name>
<sequence length="556" mass="59541">MEKRAVENLLGWLVSLGLVVTTLIITPYLSADLVNPPKFLILSITGAIGLGVLITNRKIWSFNTYKWILLTVGAFLIWQVVVLFASGANKYQQLFGIGGRNTGLITYYGLALVMISAVFAASHNALKRVSCAGIIAGFFSVGYGLLQGVGKDPLPWNNIYNPVHGFLGNPDFQSAFVGIACSVALALVCDKGASIVKRAGLLAFIAIGLYTIKDGGSIQGFLVFIIGSAVVFFIVIKVHLGKAYSNGYLGLGTIGFLAIALGSLNIGPLASFLYRSSVTVRGDYWRAAWKMTMDNPIVGVGMDSYGDWYRRSRNIDATLRSGPDGISNAAHNVFLDISSNGGLPLLFIYCAITGLVIVSLWKVIARSQEFNPYFAAVAGAWVAYQAQSIISINQIGVAIWGWALGGIIIGYEIDSRVSEIEPVRKVKSAIKQSKFSMTTGVAVVISFAIGIGVGLPPLVASAKFKDATESDSLAQAISAAYLFPLDVERLVIVGANLSDNKYEKEALSIINDAVKSFPDSFDAWKTLASLPNATPAQVANAKAQMKRLDPLNPELK</sequence>
<feature type="transmembrane region" description="Helical" evidence="5">
    <location>
        <begin position="397"/>
        <end position="414"/>
    </location>
</feature>
<feature type="transmembrane region" description="Helical" evidence="5">
    <location>
        <begin position="67"/>
        <end position="85"/>
    </location>
</feature>
<keyword evidence="2 5" id="KW-0812">Transmembrane</keyword>
<evidence type="ECO:0000259" key="6">
    <source>
        <dbReference type="Pfam" id="PF04932"/>
    </source>
</evidence>
<feature type="transmembrane region" description="Helical" evidence="5">
    <location>
        <begin position="9"/>
        <end position="31"/>
    </location>
</feature>
<keyword evidence="3 5" id="KW-1133">Transmembrane helix</keyword>
<reference evidence="7" key="1">
    <citation type="submission" date="2020-05" db="EMBL/GenBank/DDBJ databases">
        <authorList>
            <person name="Chiriac C."/>
            <person name="Salcher M."/>
            <person name="Ghai R."/>
            <person name="Kavagutti S V."/>
        </authorList>
    </citation>
    <scope>NUCLEOTIDE SEQUENCE</scope>
</reference>
<keyword evidence="4 5" id="KW-0472">Membrane</keyword>
<evidence type="ECO:0000256" key="5">
    <source>
        <dbReference type="SAM" id="Phobius"/>
    </source>
</evidence>
<comment type="subcellular location">
    <subcellularLocation>
        <location evidence="1">Membrane</location>
        <topology evidence="1">Multi-pass membrane protein</topology>
    </subcellularLocation>
</comment>
<organism evidence="7">
    <name type="scientific">freshwater metagenome</name>
    <dbReference type="NCBI Taxonomy" id="449393"/>
    <lineage>
        <taxon>unclassified sequences</taxon>
        <taxon>metagenomes</taxon>
        <taxon>ecological metagenomes</taxon>
    </lineage>
</organism>
<gene>
    <name evidence="7" type="ORF">UFOPK2837_01063</name>
</gene>
<accession>A0A6J6ULT4</accession>
<evidence type="ECO:0000256" key="4">
    <source>
        <dbReference type="ARBA" id="ARBA00023136"/>
    </source>
</evidence>
<dbReference type="PANTHER" id="PTHR37422">
    <property type="entry name" value="TEICHURONIC ACID BIOSYNTHESIS PROTEIN TUAE"/>
    <property type="match status" value="1"/>
</dbReference>
<dbReference type="Pfam" id="PF04932">
    <property type="entry name" value="Wzy_C"/>
    <property type="match status" value="1"/>
</dbReference>
<feature type="transmembrane region" description="Helical" evidence="5">
    <location>
        <begin position="105"/>
        <end position="122"/>
    </location>
</feature>
<feature type="transmembrane region" description="Helical" evidence="5">
    <location>
        <begin position="218"/>
        <end position="236"/>
    </location>
</feature>
<evidence type="ECO:0000256" key="2">
    <source>
        <dbReference type="ARBA" id="ARBA00022692"/>
    </source>
</evidence>
<feature type="transmembrane region" description="Helical" evidence="5">
    <location>
        <begin position="37"/>
        <end position="55"/>
    </location>
</feature>
<feature type="transmembrane region" description="Helical" evidence="5">
    <location>
        <begin position="248"/>
        <end position="274"/>
    </location>
</feature>
<dbReference type="InterPro" id="IPR051533">
    <property type="entry name" value="WaaL-like"/>
</dbReference>
<proteinExistence type="predicted"/>
<feature type="transmembrane region" description="Helical" evidence="5">
    <location>
        <begin position="435"/>
        <end position="455"/>
    </location>
</feature>
<dbReference type="AlphaFoldDB" id="A0A6J6ULT4"/>